<dbReference type="Pfam" id="PF07661">
    <property type="entry name" value="MORN_2"/>
    <property type="match status" value="2"/>
</dbReference>
<dbReference type="SUPFAM" id="SSF82185">
    <property type="entry name" value="Histone H3 K4-specific methyltransferase SET7/9 N-terminal domain"/>
    <property type="match status" value="1"/>
</dbReference>
<evidence type="ECO:0000313" key="2">
    <source>
        <dbReference type="Proteomes" id="UP000297693"/>
    </source>
</evidence>
<organism evidence="1 2">
    <name type="scientific">Leptospira ognonensis</name>
    <dbReference type="NCBI Taxonomy" id="2484945"/>
    <lineage>
        <taxon>Bacteria</taxon>
        <taxon>Pseudomonadati</taxon>
        <taxon>Spirochaetota</taxon>
        <taxon>Spirochaetia</taxon>
        <taxon>Leptospirales</taxon>
        <taxon>Leptospiraceae</taxon>
        <taxon>Leptospira</taxon>
    </lineage>
</organism>
<protein>
    <recommendedName>
        <fullName evidence="3">Membrane-binding protein</fullName>
    </recommendedName>
</protein>
<reference evidence="1" key="1">
    <citation type="journal article" date="2019" name="PLoS Negl. Trop. Dis.">
        <title>Revisiting the worldwide diversity of Leptospira species in the environment.</title>
        <authorList>
            <person name="Vincent A.T."/>
            <person name="Schiettekatte O."/>
            <person name="Bourhy P."/>
            <person name="Veyrier F.J."/>
            <person name="Picardeau M."/>
        </authorList>
    </citation>
    <scope>NUCLEOTIDE SEQUENCE [LARGE SCALE GENOMIC DNA]</scope>
    <source>
        <strain evidence="1">201702476</strain>
    </source>
</reference>
<dbReference type="RefSeq" id="WP_135621476.1">
    <property type="nucleotide sequence ID" value="NZ_RQGD01000004.1"/>
</dbReference>
<sequence length="86" mass="10002">MKANQKKAVTPKKSENIEGYTIKYHANGKTRWSKGKINKGLPDGYWEWYRPDGTLKRSGHFKIGQPVGEWITYDQEGKVYKVTQKK</sequence>
<keyword evidence="2" id="KW-1185">Reference proteome</keyword>
<gene>
    <name evidence="1" type="ORF">EHQ58_00985</name>
</gene>
<dbReference type="Proteomes" id="UP000297693">
    <property type="component" value="Unassembled WGS sequence"/>
</dbReference>
<dbReference type="Gene3D" id="2.20.110.10">
    <property type="entry name" value="Histone H3 K4-specific methyltransferase SET7/9 N-terminal domain"/>
    <property type="match status" value="1"/>
</dbReference>
<dbReference type="EMBL" id="RQGD01000004">
    <property type="protein sequence ID" value="TGL63768.1"/>
    <property type="molecule type" value="Genomic_DNA"/>
</dbReference>
<proteinExistence type="predicted"/>
<evidence type="ECO:0000313" key="1">
    <source>
        <dbReference type="EMBL" id="TGL63768.1"/>
    </source>
</evidence>
<dbReference type="OrthoDB" id="337246at2"/>
<evidence type="ECO:0008006" key="3">
    <source>
        <dbReference type="Google" id="ProtNLM"/>
    </source>
</evidence>
<name>A0A4R9KAL8_9LEPT</name>
<dbReference type="AlphaFoldDB" id="A0A4R9KAL8"/>
<comment type="caution">
    <text evidence="1">The sequence shown here is derived from an EMBL/GenBank/DDBJ whole genome shotgun (WGS) entry which is preliminary data.</text>
</comment>
<accession>A0A4R9KAL8</accession>
<dbReference type="InterPro" id="IPR011652">
    <property type="entry name" value="MORN_2"/>
</dbReference>